<evidence type="ECO:0000259" key="11">
    <source>
        <dbReference type="SMART" id="SM00852"/>
    </source>
</evidence>
<keyword evidence="7" id="KW-0479">Metal-binding</keyword>
<dbReference type="PROSITE" id="PS01079">
    <property type="entry name" value="MOCF_BIOSYNTHESIS_2"/>
    <property type="match status" value="1"/>
</dbReference>
<dbReference type="PANTHER" id="PTHR10192">
    <property type="entry name" value="MOLYBDOPTERIN BIOSYNTHESIS PROTEIN"/>
    <property type="match status" value="1"/>
</dbReference>
<dbReference type="GO" id="GO:0061599">
    <property type="term" value="F:molybdopterin molybdotransferase activity"/>
    <property type="evidence" value="ECO:0007669"/>
    <property type="project" value="UniProtKB-EC"/>
</dbReference>
<evidence type="ECO:0000256" key="5">
    <source>
        <dbReference type="ARBA" id="ARBA00022505"/>
    </source>
</evidence>
<proteinExistence type="inferred from homology"/>
<dbReference type="SUPFAM" id="SSF63882">
    <property type="entry name" value="MoeA N-terminal region -like"/>
    <property type="match status" value="1"/>
</dbReference>
<evidence type="ECO:0000256" key="4">
    <source>
        <dbReference type="ARBA" id="ARBA00013269"/>
    </source>
</evidence>
<name>A0A497EY56_9CREN</name>
<dbReference type="Pfam" id="PF03453">
    <property type="entry name" value="MoeA_N"/>
    <property type="match status" value="1"/>
</dbReference>
<evidence type="ECO:0000256" key="1">
    <source>
        <dbReference type="ARBA" id="ARBA00001946"/>
    </source>
</evidence>
<dbReference type="InterPro" id="IPR005111">
    <property type="entry name" value="MoeA_C_domain_IV"/>
</dbReference>
<keyword evidence="9" id="KW-0501">Molybdenum cofactor biosynthesis</keyword>
<evidence type="ECO:0000256" key="6">
    <source>
        <dbReference type="ARBA" id="ARBA00022679"/>
    </source>
</evidence>
<dbReference type="Proteomes" id="UP000269499">
    <property type="component" value="Unassembled WGS sequence"/>
</dbReference>
<accession>A0A497EY56</accession>
<dbReference type="FunFam" id="3.40.980.10:FF:000004">
    <property type="entry name" value="Molybdopterin molybdenumtransferase"/>
    <property type="match status" value="1"/>
</dbReference>
<comment type="catalytic activity">
    <reaction evidence="10">
        <text>adenylyl-molybdopterin + molybdate = Mo-molybdopterin + AMP + H(+)</text>
        <dbReference type="Rhea" id="RHEA:35047"/>
        <dbReference type="ChEBI" id="CHEBI:15378"/>
        <dbReference type="ChEBI" id="CHEBI:36264"/>
        <dbReference type="ChEBI" id="CHEBI:62727"/>
        <dbReference type="ChEBI" id="CHEBI:71302"/>
        <dbReference type="ChEBI" id="CHEBI:456215"/>
        <dbReference type="EC" id="2.10.1.1"/>
    </reaction>
</comment>
<evidence type="ECO:0000256" key="8">
    <source>
        <dbReference type="ARBA" id="ARBA00022842"/>
    </source>
</evidence>
<keyword evidence="8" id="KW-0460">Magnesium</keyword>
<keyword evidence="6" id="KW-0808">Transferase</keyword>
<comment type="cofactor">
    <cofactor evidence="1">
        <name>Mg(2+)</name>
        <dbReference type="ChEBI" id="CHEBI:18420"/>
    </cofactor>
</comment>
<dbReference type="InterPro" id="IPR008284">
    <property type="entry name" value="MoCF_biosynth_CS"/>
</dbReference>
<dbReference type="AlphaFoldDB" id="A0A497EY56"/>
<evidence type="ECO:0000256" key="3">
    <source>
        <dbReference type="ARBA" id="ARBA00010763"/>
    </source>
</evidence>
<evidence type="ECO:0000256" key="10">
    <source>
        <dbReference type="ARBA" id="ARBA00047317"/>
    </source>
</evidence>
<dbReference type="Gene3D" id="2.170.190.11">
    <property type="entry name" value="Molybdopterin biosynthesis moea protein, domain 3"/>
    <property type="match status" value="1"/>
</dbReference>
<comment type="pathway">
    <text evidence="2">Cofactor biosynthesis; molybdopterin biosynthesis.</text>
</comment>
<dbReference type="InterPro" id="IPR036688">
    <property type="entry name" value="MoeA_C_domain_IV_sf"/>
</dbReference>
<evidence type="ECO:0000313" key="13">
    <source>
        <dbReference type="Proteomes" id="UP000269499"/>
    </source>
</evidence>
<dbReference type="PANTHER" id="PTHR10192:SF19">
    <property type="entry name" value="MOLYBDOPTERIN BIOSYNTHESIS PROTEIN MJ0666-RELATED"/>
    <property type="match status" value="1"/>
</dbReference>
<reference evidence="12 13" key="1">
    <citation type="submission" date="2018-06" db="EMBL/GenBank/DDBJ databases">
        <title>Extensive metabolic versatility and redundancy in microbially diverse, dynamic hydrothermal sediments.</title>
        <authorList>
            <person name="Dombrowski N."/>
            <person name="Teske A."/>
            <person name="Baker B.J."/>
        </authorList>
    </citation>
    <scope>NUCLEOTIDE SEQUENCE [LARGE SCALE GENOMIC DNA]</scope>
    <source>
        <strain evidence="12">B20_G2</strain>
    </source>
</reference>
<dbReference type="GO" id="GO:0046872">
    <property type="term" value="F:metal ion binding"/>
    <property type="evidence" value="ECO:0007669"/>
    <property type="project" value="UniProtKB-KW"/>
</dbReference>
<dbReference type="SUPFAM" id="SSF63867">
    <property type="entry name" value="MoeA C-terminal domain-like"/>
    <property type="match status" value="1"/>
</dbReference>
<sequence>MLTVAGIGFKELIKVDEAICRIKQEITYRISEVEVVDLISSLGRVSSENILAPIDVPPYDRAAMDGYAARAEDITGATQLNPAILKLIGSIEVGEFKDIKVNRGEAVEISTGAKIPEGANVVVPYEDARKVNGYVEVYRAIPVWKNISMKGEDIKAGELALEKDMVIRSWDIGVLASLNITKVKVYRKPRIAVLSTGNELIELGEDLKPGKIVNSTKWMIAALIDELGGEFIDLGTARDQEEEIAKRVLEGLKHADMVITTGGTSVGKKDYVIKAVKSIGAKIVFHGVSMRPGKPTGFAVLNGKPIVMLSGFPVAALIGFELFAKKAISIISGLKETPRPRIKAKMTRRVASELGVRDFLRVKLVRSGSEFLAEPLKLTGSGILSTITKSTGMVVIPEEVEGVEEGEEVDVILLRPLEGI</sequence>
<evidence type="ECO:0000256" key="7">
    <source>
        <dbReference type="ARBA" id="ARBA00022723"/>
    </source>
</evidence>
<dbReference type="Pfam" id="PF03454">
    <property type="entry name" value="MoeA_C"/>
    <property type="match status" value="1"/>
</dbReference>
<evidence type="ECO:0000256" key="2">
    <source>
        <dbReference type="ARBA" id="ARBA00005046"/>
    </source>
</evidence>
<evidence type="ECO:0000313" key="12">
    <source>
        <dbReference type="EMBL" id="RLE52116.1"/>
    </source>
</evidence>
<dbReference type="EMBL" id="QMRA01000132">
    <property type="protein sequence ID" value="RLE52116.1"/>
    <property type="molecule type" value="Genomic_DNA"/>
</dbReference>
<comment type="caution">
    <text evidence="12">The sequence shown here is derived from an EMBL/GenBank/DDBJ whole genome shotgun (WGS) entry which is preliminary data.</text>
</comment>
<feature type="domain" description="MoaB/Mog" evidence="11">
    <location>
        <begin position="192"/>
        <end position="330"/>
    </location>
</feature>
<evidence type="ECO:0000256" key="9">
    <source>
        <dbReference type="ARBA" id="ARBA00023150"/>
    </source>
</evidence>
<dbReference type="CDD" id="cd00887">
    <property type="entry name" value="MoeA"/>
    <property type="match status" value="1"/>
</dbReference>
<dbReference type="InterPro" id="IPR036135">
    <property type="entry name" value="MoeA_linker/N_sf"/>
</dbReference>
<dbReference type="GO" id="GO:0005737">
    <property type="term" value="C:cytoplasm"/>
    <property type="evidence" value="ECO:0007669"/>
    <property type="project" value="TreeGrafter"/>
</dbReference>
<dbReference type="GO" id="GO:0006777">
    <property type="term" value="P:Mo-molybdopterin cofactor biosynthetic process"/>
    <property type="evidence" value="ECO:0007669"/>
    <property type="project" value="UniProtKB-KW"/>
</dbReference>
<dbReference type="InterPro" id="IPR038987">
    <property type="entry name" value="MoeA-like"/>
</dbReference>
<dbReference type="UniPathway" id="UPA00344"/>
<dbReference type="InterPro" id="IPR036425">
    <property type="entry name" value="MoaB/Mog-like_dom_sf"/>
</dbReference>
<dbReference type="FunFam" id="2.40.340.10:FF:000005">
    <property type="entry name" value="Molybdopterin molybdenumtransferase MoeA"/>
    <property type="match status" value="1"/>
</dbReference>
<comment type="similarity">
    <text evidence="3">Belongs to the MoeA family.</text>
</comment>
<dbReference type="SUPFAM" id="SSF53218">
    <property type="entry name" value="Molybdenum cofactor biosynthesis proteins"/>
    <property type="match status" value="1"/>
</dbReference>
<dbReference type="NCBIfam" id="TIGR00177">
    <property type="entry name" value="molyb_syn"/>
    <property type="match status" value="1"/>
</dbReference>
<dbReference type="NCBIfam" id="NF045515">
    <property type="entry name" value="Glp_gephyrin"/>
    <property type="match status" value="1"/>
</dbReference>
<dbReference type="Gene3D" id="3.40.980.10">
    <property type="entry name" value="MoaB/Mog-like domain"/>
    <property type="match status" value="1"/>
</dbReference>
<dbReference type="Pfam" id="PF00994">
    <property type="entry name" value="MoCF_biosynth"/>
    <property type="match status" value="1"/>
</dbReference>
<dbReference type="SMART" id="SM00852">
    <property type="entry name" value="MoCF_biosynth"/>
    <property type="match status" value="1"/>
</dbReference>
<dbReference type="Gene3D" id="3.90.105.10">
    <property type="entry name" value="Molybdopterin biosynthesis moea protein, domain 2"/>
    <property type="match status" value="1"/>
</dbReference>
<gene>
    <name evidence="12" type="ORF">DRJ26_05045</name>
</gene>
<keyword evidence="5" id="KW-0500">Molybdenum</keyword>
<organism evidence="12 13">
    <name type="scientific">Thermoproteota archaeon</name>
    <dbReference type="NCBI Taxonomy" id="2056631"/>
    <lineage>
        <taxon>Archaea</taxon>
        <taxon>Thermoproteota</taxon>
    </lineage>
</organism>
<protein>
    <recommendedName>
        <fullName evidence="4">molybdopterin molybdotransferase</fullName>
        <ecNumber evidence="4">2.10.1.1</ecNumber>
    </recommendedName>
</protein>
<dbReference type="EC" id="2.10.1.1" evidence="4"/>
<dbReference type="InterPro" id="IPR005110">
    <property type="entry name" value="MoeA_linker/N"/>
</dbReference>
<dbReference type="Gene3D" id="2.40.340.10">
    <property type="entry name" value="MoeA, C-terminal, domain IV"/>
    <property type="match status" value="1"/>
</dbReference>
<dbReference type="InterPro" id="IPR001453">
    <property type="entry name" value="MoaB/Mog_dom"/>
</dbReference>